<feature type="domain" description="Proteasome activator Blm10 middle HEAT repeats region" evidence="11">
    <location>
        <begin position="388"/>
        <end position="885"/>
    </location>
</feature>
<feature type="domain" description="Proteasome activator complex subunit 4-like HEAT repeat-like" evidence="12">
    <location>
        <begin position="1262"/>
        <end position="1539"/>
    </location>
</feature>
<dbReference type="PANTHER" id="PTHR32170">
    <property type="entry name" value="PROTEASOME ACTIVATOR COMPLEX SUBUNIT 4"/>
    <property type="match status" value="1"/>
</dbReference>
<feature type="domain" description="Proteasome activator complex subunit 4 C-terminal" evidence="10">
    <location>
        <begin position="1832"/>
        <end position="1917"/>
    </location>
</feature>
<keyword evidence="13" id="KW-1185">Reference proteome</keyword>
<evidence type="ECO:0000256" key="9">
    <source>
        <dbReference type="SAM" id="MobiDB-lite"/>
    </source>
</evidence>
<dbReference type="PANTHER" id="PTHR32170:SF3">
    <property type="entry name" value="PROTEASOME ACTIVATOR COMPLEX SUBUNIT 4"/>
    <property type="match status" value="1"/>
</dbReference>
<dbReference type="GO" id="GO:0005829">
    <property type="term" value="C:cytosol"/>
    <property type="evidence" value="ECO:0007669"/>
    <property type="project" value="TreeGrafter"/>
</dbReference>
<evidence type="ECO:0000256" key="2">
    <source>
        <dbReference type="ARBA" id="ARBA00004496"/>
    </source>
</evidence>
<feature type="compositionally biased region" description="Acidic residues" evidence="9">
    <location>
        <begin position="63"/>
        <end position="72"/>
    </location>
</feature>
<keyword evidence="7" id="KW-0234">DNA repair</keyword>
<comment type="similarity">
    <text evidence="3">Belongs to the BLM10 family.</text>
</comment>
<dbReference type="InterPro" id="IPR021843">
    <property type="entry name" value="PSME4_C"/>
</dbReference>
<dbReference type="GO" id="GO:0006281">
    <property type="term" value="P:DNA repair"/>
    <property type="evidence" value="ECO:0007669"/>
    <property type="project" value="UniProtKB-KW"/>
</dbReference>
<dbReference type="Gene3D" id="1.25.10.10">
    <property type="entry name" value="Leucine-rich Repeat Variant"/>
    <property type="match status" value="1"/>
</dbReference>
<organism evidence="13 14">
    <name type="scientific">Strongyloides venezuelensis</name>
    <name type="common">Threadworm</name>
    <dbReference type="NCBI Taxonomy" id="75913"/>
    <lineage>
        <taxon>Eukaryota</taxon>
        <taxon>Metazoa</taxon>
        <taxon>Ecdysozoa</taxon>
        <taxon>Nematoda</taxon>
        <taxon>Chromadorea</taxon>
        <taxon>Rhabditida</taxon>
        <taxon>Tylenchina</taxon>
        <taxon>Panagrolaimomorpha</taxon>
        <taxon>Strongyloidoidea</taxon>
        <taxon>Strongyloididae</taxon>
        <taxon>Strongyloides</taxon>
    </lineage>
</organism>
<dbReference type="InterPro" id="IPR035309">
    <property type="entry name" value="PSME4"/>
</dbReference>
<feature type="region of interest" description="Disordered" evidence="9">
    <location>
        <begin position="31"/>
        <end position="84"/>
    </location>
</feature>
<evidence type="ECO:0000259" key="12">
    <source>
        <dbReference type="Pfam" id="PF23096"/>
    </source>
</evidence>
<dbReference type="WBParaSite" id="SVE_0870200.1">
    <property type="protein sequence ID" value="SVE_0870200.1"/>
    <property type="gene ID" value="SVE_0870200"/>
</dbReference>
<feature type="compositionally biased region" description="Acidic residues" evidence="9">
    <location>
        <begin position="31"/>
        <end position="55"/>
    </location>
</feature>
<evidence type="ECO:0000256" key="7">
    <source>
        <dbReference type="ARBA" id="ARBA00023204"/>
    </source>
</evidence>
<dbReference type="GO" id="GO:0070628">
    <property type="term" value="F:proteasome binding"/>
    <property type="evidence" value="ECO:0007669"/>
    <property type="project" value="InterPro"/>
</dbReference>
<dbReference type="STRING" id="75913.A0A0K0FII3"/>
<comment type="subcellular location">
    <subcellularLocation>
        <location evidence="2">Cytoplasm</location>
    </subcellularLocation>
    <subcellularLocation>
        <location evidence="1">Nucleus speckle</location>
    </subcellularLocation>
</comment>
<dbReference type="SUPFAM" id="SSF48371">
    <property type="entry name" value="ARM repeat"/>
    <property type="match status" value="1"/>
</dbReference>
<protein>
    <submittedName>
        <fullName evidence="14">Proteasome activator complex subunit 4B (inferred by orthology to a zebrafish protein)</fullName>
    </submittedName>
</protein>
<evidence type="ECO:0000259" key="10">
    <source>
        <dbReference type="Pfam" id="PF11919"/>
    </source>
</evidence>
<dbReference type="Proteomes" id="UP000035680">
    <property type="component" value="Unassembled WGS sequence"/>
</dbReference>
<sequence>MTYLLPRMFYKHCHLFGAGLQILRNMSDDDMSDSDEYLTNSEGEDCLDEGDDGAEDVTMHDLETDEIDENGMNDEKGNSPNGKKFQKDRWQLRHLPYYDDIVEEADEHFCRIKEGLANSILLREIKPGFTVWLKEFETYFDQYGYRFTKQDHIYLVKLAYGILECENLEYRIIKNAAIILTVLGKRRELLNYKDVTLDWRVLYRVYDKIINKHEEDRGKIIYPKGLRQSLEHCAQAIRQFFPPTALFEMTEELRQHMCIFENTVTFATNTLVYFAPFNFDGKDHKIARTTQWFDEIWNLAKQLETRSDFPIKLLQLFARLTRESPFVIDWRSKEEYLFTRLMTALSLGVTNENISLGDASTSMIEAIAQIIIFSLDGRNKDSLQHIVKFFRTIESYFHPSNCGSHTEHLMTVLGKFSSSMCSRLYREKAGSKSSFQPFPDDKKMTDEVLESFVSVFIKPCKFAAYSKSKSTLVVPTIKSLTFICPGIMIPTVIDMVYQGLETITEPHRLTQSLSLLHAIIVPLVRDTYEEGSKKTRLKVTTIPYDQPKETSFRLFAIELMNALINVIDMNDMQKTAHAFNALCNFFTLIPIVDCSEAIYHYKNLTEDEKLLCQASANFETMICNLFDKLTSLVESMGNQTLTGEGGGQGEVMTRRAHKLNIEEQLTRKGLSCIFQALLGNCSKDFNEMIITKLFHFIQSCMFNNKAAALILKDLITVCVRFNCDFAFPMFFKHLYKMTTIHLTKEILSEDEPDATFTWYFTQLISCINSAQGKMILRHSKEIEELIGIVLQFKSPLMHPRIGEFITGVVSRLCLINVDNSSINYFSKEKPLDEELPIRNWAKPLDKDKVCTKFYVPSNEEITFAEHLFNKFCVPFVETLKNPKELKDREMVKNLTFIFAFLEGIAFRLPYITGKRITIDKSYINPSLPDHICSPKSMKNITLPNGGSVRLYLLDVIVNLIDYILDHHEDNTRAITKIASILNFIIFSRGMFKNLTDNYAHSYEISRKMLNDPIRGRKMDLETIHHDHMFLLHLKRVQLRSCESFTEHHWKAIRAAWRMTLSTYTNTRCEAQTIISNALSIYNESSKFLIDDVLKYVDVKAKHEQLKGALHNILTGKRYNILMRQNWEMLNKMIPKLIMCQSTTRESITSVLDDIQSFLTDNFETFNIRYTVPDSIVKYAENLYIKYDGCVHYPKHPKPTDEEISKAKIREEENNCKKERLYYQLWDSLCNFVTDPTLHWRHREVSFSTMGLLLRKDMKVPDKAVHLLVKQIISDEAYSREEALNSLQSWLFITWPKTTDKEYVININNNKKPTMGYRKDNQFLLVADNVNLYTSEKWNNSRCFKYLNIGYYGWPKNKRAFAPPIEQPYHNMKFEDFPEIDRDVITTLRDPNYIKKFVEIYVHEEKKGDRLRPSVYTLFITLFAKYNILFFDAWKGAIEELLENKESGHQRLAAEFFTGPIDTWSLWTFEKVEHVWRWMEPLLYKTILNMNSENQNHWCTAISIMCNKGDPRFIKCIIDLTIKAASVPSETNFHNNAKIAATYYAIHSCSWKAPSQWNKLSKICFAYLENSYQSVRDRITDVFSTTASYSLESTPKDPEIDKEFEALNHREILSMLSKECYNQLEKNVYVNIHSLQSSNKLTTSPSSSECPSRNESYANLQITPEEKRALQYFKVLVDFVATTAHNNELGLSTEIIDTIPILAHYENDCDEDLAESCHAALLMNIARGYVNEDTCLHFLSVIKKSIENCFLWKAKVSLFKVLQVNIFSNIFVYARHTEQVYEIILPLLLSDRIEICNTAAESLTGFVMCGYLEVTDGLLKTFYSWASSNSSQQRHAGVLALSSVVLAYPYNVPEIMPDILMHLARMVGDEQHISRAVKKTFSEFKRTHWDNWVEHKECFNENQLLVLNDLLVSPTYYV</sequence>
<reference evidence="14" key="2">
    <citation type="submission" date="2015-08" db="UniProtKB">
        <authorList>
            <consortium name="WormBaseParasite"/>
        </authorList>
    </citation>
    <scope>IDENTIFICATION</scope>
</reference>
<keyword evidence="8" id="KW-0539">Nucleus</keyword>
<evidence type="ECO:0000256" key="8">
    <source>
        <dbReference type="ARBA" id="ARBA00023242"/>
    </source>
</evidence>
<reference evidence="13" key="1">
    <citation type="submission" date="2014-07" db="EMBL/GenBank/DDBJ databases">
        <authorList>
            <person name="Martin A.A"/>
            <person name="De Silva N."/>
        </authorList>
    </citation>
    <scope>NUCLEOTIDE SEQUENCE</scope>
</reference>
<dbReference type="Pfam" id="PF23096">
    <property type="entry name" value="HEAT_PSME4"/>
    <property type="match status" value="1"/>
</dbReference>
<proteinExistence type="inferred from homology"/>
<evidence type="ECO:0000313" key="14">
    <source>
        <dbReference type="WBParaSite" id="SVE_0870200.1"/>
    </source>
</evidence>
<keyword evidence="4" id="KW-0963">Cytoplasm</keyword>
<evidence type="ECO:0000256" key="5">
    <source>
        <dbReference type="ARBA" id="ARBA00022737"/>
    </source>
</evidence>
<evidence type="ECO:0000256" key="6">
    <source>
        <dbReference type="ARBA" id="ARBA00022763"/>
    </source>
</evidence>
<dbReference type="GO" id="GO:0010499">
    <property type="term" value="P:proteasomal ubiquitin-independent protein catabolic process"/>
    <property type="evidence" value="ECO:0007669"/>
    <property type="project" value="TreeGrafter"/>
</dbReference>
<accession>A0A0K0FII3</accession>
<dbReference type="GO" id="GO:0016504">
    <property type="term" value="F:peptidase activator activity"/>
    <property type="evidence" value="ECO:0007669"/>
    <property type="project" value="InterPro"/>
</dbReference>
<evidence type="ECO:0000259" key="11">
    <source>
        <dbReference type="Pfam" id="PF16507"/>
    </source>
</evidence>
<evidence type="ECO:0000256" key="4">
    <source>
        <dbReference type="ARBA" id="ARBA00022490"/>
    </source>
</evidence>
<dbReference type="InterPro" id="IPR016024">
    <property type="entry name" value="ARM-type_fold"/>
</dbReference>
<evidence type="ECO:0000256" key="3">
    <source>
        <dbReference type="ARBA" id="ARBA00005739"/>
    </source>
</evidence>
<evidence type="ECO:0000313" key="13">
    <source>
        <dbReference type="Proteomes" id="UP000035680"/>
    </source>
</evidence>
<dbReference type="Pfam" id="PF16507">
    <property type="entry name" value="HEAT_PSME4_mid"/>
    <property type="match status" value="1"/>
</dbReference>
<dbReference type="GO" id="GO:0016607">
    <property type="term" value="C:nuclear speck"/>
    <property type="evidence" value="ECO:0007669"/>
    <property type="project" value="UniProtKB-SubCell"/>
</dbReference>
<keyword evidence="6" id="KW-0227">DNA damage</keyword>
<dbReference type="Pfam" id="PF11919">
    <property type="entry name" value="PSME4_C"/>
    <property type="match status" value="1"/>
</dbReference>
<evidence type="ECO:0000256" key="1">
    <source>
        <dbReference type="ARBA" id="ARBA00004324"/>
    </source>
</evidence>
<name>A0A0K0FII3_STRVS</name>
<dbReference type="InterPro" id="IPR011989">
    <property type="entry name" value="ARM-like"/>
</dbReference>
<dbReference type="InterPro" id="IPR032430">
    <property type="entry name" value="Blm10_mid"/>
</dbReference>
<dbReference type="InterPro" id="IPR055455">
    <property type="entry name" value="HEAT_PSME4"/>
</dbReference>
<keyword evidence="5" id="KW-0677">Repeat</keyword>